<evidence type="ECO:0000313" key="1">
    <source>
        <dbReference type="EMBL" id="KAK7381112.1"/>
    </source>
</evidence>
<dbReference type="EMBL" id="JAYMYS010000009">
    <property type="protein sequence ID" value="KAK7381112.1"/>
    <property type="molecule type" value="Genomic_DNA"/>
</dbReference>
<dbReference type="AlphaFoldDB" id="A0AAN9P1I4"/>
<dbReference type="Proteomes" id="UP001386955">
    <property type="component" value="Unassembled WGS sequence"/>
</dbReference>
<reference evidence="1 2" key="1">
    <citation type="submission" date="2024-01" db="EMBL/GenBank/DDBJ databases">
        <title>The genomes of 5 underutilized Papilionoideae crops provide insights into root nodulation and disease resistanc.</title>
        <authorList>
            <person name="Jiang F."/>
        </authorList>
    </citation>
    <scope>NUCLEOTIDE SEQUENCE [LARGE SCALE GENOMIC DNA]</scope>
    <source>
        <strain evidence="1">DUOXIRENSHENG_FW03</strain>
        <tissue evidence="1">Leaves</tissue>
    </source>
</reference>
<evidence type="ECO:0000313" key="2">
    <source>
        <dbReference type="Proteomes" id="UP001386955"/>
    </source>
</evidence>
<protein>
    <submittedName>
        <fullName evidence="1">Uncharacterized protein</fullName>
    </submittedName>
</protein>
<organism evidence="1 2">
    <name type="scientific">Psophocarpus tetragonolobus</name>
    <name type="common">Winged bean</name>
    <name type="synonym">Dolichos tetragonolobus</name>
    <dbReference type="NCBI Taxonomy" id="3891"/>
    <lineage>
        <taxon>Eukaryota</taxon>
        <taxon>Viridiplantae</taxon>
        <taxon>Streptophyta</taxon>
        <taxon>Embryophyta</taxon>
        <taxon>Tracheophyta</taxon>
        <taxon>Spermatophyta</taxon>
        <taxon>Magnoliopsida</taxon>
        <taxon>eudicotyledons</taxon>
        <taxon>Gunneridae</taxon>
        <taxon>Pentapetalae</taxon>
        <taxon>rosids</taxon>
        <taxon>fabids</taxon>
        <taxon>Fabales</taxon>
        <taxon>Fabaceae</taxon>
        <taxon>Papilionoideae</taxon>
        <taxon>50 kb inversion clade</taxon>
        <taxon>NPAAA clade</taxon>
        <taxon>indigoferoid/millettioid clade</taxon>
        <taxon>Phaseoleae</taxon>
        <taxon>Psophocarpus</taxon>
    </lineage>
</organism>
<sequence length="82" mass="8924">MLSPKGISISMWLAHEQPQGHFRSNPSSPHPTLLTSDIPFDNHFTAHTESNPTVLTDAAMPSLSQLKNSNITEGFTPPLGFP</sequence>
<keyword evidence="2" id="KW-1185">Reference proteome</keyword>
<gene>
    <name evidence="1" type="ORF">VNO78_33636</name>
</gene>
<proteinExistence type="predicted"/>
<accession>A0AAN9P1I4</accession>
<comment type="caution">
    <text evidence="1">The sequence shown here is derived from an EMBL/GenBank/DDBJ whole genome shotgun (WGS) entry which is preliminary data.</text>
</comment>
<name>A0AAN9P1I4_PSOTE</name>